<reference evidence="2" key="1">
    <citation type="submission" date="2011-07" db="EMBL/GenBank/DDBJ databases">
        <authorList>
            <consortium name="Caenorhabditis brenneri Sequencing and Analysis Consortium"/>
            <person name="Wilson R.K."/>
        </authorList>
    </citation>
    <scope>NUCLEOTIDE SEQUENCE [LARGE SCALE GENOMIC DNA]</scope>
    <source>
        <strain evidence="2">PB2801</strain>
    </source>
</reference>
<accession>G0NFE1</accession>
<organism evidence="2">
    <name type="scientific">Caenorhabditis brenneri</name>
    <name type="common">Nematode worm</name>
    <dbReference type="NCBI Taxonomy" id="135651"/>
    <lineage>
        <taxon>Eukaryota</taxon>
        <taxon>Metazoa</taxon>
        <taxon>Ecdysozoa</taxon>
        <taxon>Nematoda</taxon>
        <taxon>Chromadorea</taxon>
        <taxon>Rhabditida</taxon>
        <taxon>Rhabditina</taxon>
        <taxon>Rhabditomorpha</taxon>
        <taxon>Rhabditoidea</taxon>
        <taxon>Rhabditidae</taxon>
        <taxon>Peloderinae</taxon>
        <taxon>Caenorhabditis</taxon>
    </lineage>
</organism>
<evidence type="ECO:0000313" key="2">
    <source>
        <dbReference type="Proteomes" id="UP000008068"/>
    </source>
</evidence>
<dbReference type="AlphaFoldDB" id="G0NFE1"/>
<dbReference type="Proteomes" id="UP000008068">
    <property type="component" value="Unassembled WGS sequence"/>
</dbReference>
<evidence type="ECO:0000313" key="1">
    <source>
        <dbReference type="EMBL" id="EGT59181.1"/>
    </source>
</evidence>
<keyword evidence="2" id="KW-1185">Reference proteome</keyword>
<dbReference type="EMBL" id="GL379875">
    <property type="protein sequence ID" value="EGT59181.1"/>
    <property type="molecule type" value="Genomic_DNA"/>
</dbReference>
<gene>
    <name evidence="1" type="ORF">CAEBREN_05929</name>
</gene>
<protein>
    <submittedName>
        <fullName evidence="1">Uncharacterized protein</fullName>
    </submittedName>
</protein>
<proteinExistence type="predicted"/>
<dbReference type="HOGENOM" id="CLU_1653680_0_0_1"/>
<dbReference type="InParanoid" id="G0NFE1"/>
<sequence length="160" mass="18561">MTQDLDEFQKKKFCSVIMRETVNMNKSFHENCQQFPQSQLLTSYNEAIVNRNLEPVMKHPEVDLPNYQVMQKTIDDAFIVVAAGIKGLSGEQMGEVYNYFKKDWAITGEIFEQLQHSSSEAKVPGLIAGCIFDSIRKEIQKVINKNNYWWYLDNNPPVFD</sequence>
<name>G0NFE1_CAEBE</name>